<evidence type="ECO:0000259" key="2">
    <source>
        <dbReference type="Pfam" id="PF13938"/>
    </source>
</evidence>
<keyword evidence="4" id="KW-1185">Reference proteome</keyword>
<dbReference type="Gene3D" id="3.40.50.11590">
    <property type="match status" value="1"/>
</dbReference>
<dbReference type="InterPro" id="IPR007161">
    <property type="entry name" value="DUF364"/>
</dbReference>
<evidence type="ECO:0000259" key="1">
    <source>
        <dbReference type="Pfam" id="PF04016"/>
    </source>
</evidence>
<evidence type="ECO:0000313" key="4">
    <source>
        <dbReference type="Proteomes" id="UP001524586"/>
    </source>
</evidence>
<proteinExistence type="predicted"/>
<dbReference type="Pfam" id="PF13938">
    <property type="entry name" value="DUF4213"/>
    <property type="match status" value="1"/>
</dbReference>
<dbReference type="SUPFAM" id="SSF159713">
    <property type="entry name" value="Dhaf3308-like"/>
    <property type="match status" value="1"/>
</dbReference>
<dbReference type="Pfam" id="PF04016">
    <property type="entry name" value="DUF364"/>
    <property type="match status" value="1"/>
</dbReference>
<dbReference type="InterPro" id="IPR025251">
    <property type="entry name" value="DUF4213"/>
</dbReference>
<comment type="caution">
    <text evidence="3">The sequence shown here is derived from an EMBL/GenBank/DDBJ whole genome shotgun (WGS) entry which is preliminary data.</text>
</comment>
<gene>
    <name evidence="3" type="ORF">NP596_05870</name>
</gene>
<accession>A0ABT1U4E7</accession>
<feature type="domain" description="Putative heavy-metal chelation" evidence="1">
    <location>
        <begin position="113"/>
        <end position="249"/>
    </location>
</feature>
<name>A0ABT1U4E7_9GAMM</name>
<sequence>MANPKHVYELLLDHCSSEAVVDNLLIGLVWTLCKTQDQNGIGLAMSPGHATRTLSWSGSLNGKPITDLAAWILDWNPYQAAVAMAAINSCINSRPLPESVVLQPVADHANLAVFDYFLPQLHHKKVVVIGRYPGIERYQDLMQLSILEKQPAADDLPDSACEFLLPNADWVFLTASSIPNKTFPRLAELAWHAKTVLMGPTVPWLPQLHEFGVDYLAGVEITDPAALYHTAAQGGGVKIFSQGLRYRIAELTPSTSLNWLKQQIADCASERTQLKQQMENWYAGGQSQRFAKTKLLERVDARLSRLDSSYKVLWDQYGKQTGIN</sequence>
<protein>
    <submittedName>
        <fullName evidence="3">DUF364 domain-containing protein</fullName>
    </submittedName>
</protein>
<feature type="domain" description="DUF4213" evidence="2">
    <location>
        <begin position="8"/>
        <end position="91"/>
    </location>
</feature>
<dbReference type="Gene3D" id="3.30.390.100">
    <property type="match status" value="1"/>
</dbReference>
<dbReference type="RefSeq" id="WP_256614347.1">
    <property type="nucleotide sequence ID" value="NZ_JANIBK010000020.1"/>
</dbReference>
<evidence type="ECO:0000313" key="3">
    <source>
        <dbReference type="EMBL" id="MCQ8127986.1"/>
    </source>
</evidence>
<dbReference type="Proteomes" id="UP001524586">
    <property type="component" value="Unassembled WGS sequence"/>
</dbReference>
<dbReference type="EMBL" id="JANIBK010000020">
    <property type="protein sequence ID" value="MCQ8127986.1"/>
    <property type="molecule type" value="Genomic_DNA"/>
</dbReference>
<organism evidence="3 4">
    <name type="scientific">Methylomonas rivi</name>
    <dbReference type="NCBI Taxonomy" id="2952226"/>
    <lineage>
        <taxon>Bacteria</taxon>
        <taxon>Pseudomonadati</taxon>
        <taxon>Pseudomonadota</taxon>
        <taxon>Gammaproteobacteria</taxon>
        <taxon>Methylococcales</taxon>
        <taxon>Methylococcaceae</taxon>
        <taxon>Methylomonas</taxon>
    </lineage>
</organism>
<reference evidence="3 4" key="1">
    <citation type="submission" date="2022-07" db="EMBL/GenBank/DDBJ databases">
        <title>Methylomonas rivi sp. nov., Methylomonas rosea sp. nov., Methylomonas aureus sp. nov. and Methylomonas subterranea sp. nov., four novel methanotrophs isolated from a freshwater creek and the deep terrestrial subsurface.</title>
        <authorList>
            <person name="Abin C."/>
            <person name="Sankaranarayanan K."/>
            <person name="Garner C."/>
            <person name="Sindelar R."/>
            <person name="Kotary K."/>
            <person name="Garner R."/>
            <person name="Barclay S."/>
            <person name="Lawson P."/>
            <person name="Krumholz L."/>
        </authorList>
    </citation>
    <scope>NUCLEOTIDE SEQUENCE [LARGE SCALE GENOMIC DNA]</scope>
    <source>
        <strain evidence="3 4">WSC-6</strain>
    </source>
</reference>